<feature type="compositionally biased region" description="Basic and acidic residues" evidence="16">
    <location>
        <begin position="658"/>
        <end position="670"/>
    </location>
</feature>
<feature type="domain" description="S1 motif" evidence="17">
    <location>
        <begin position="39"/>
        <end position="120"/>
    </location>
</feature>
<dbReference type="RefSeq" id="WP_012637921.1">
    <property type="nucleotide sequence ID" value="NC_011901.1"/>
</dbReference>
<feature type="binding site" evidence="15">
    <location>
        <position position="346"/>
    </location>
    <ligand>
        <name>Mg(2+)</name>
        <dbReference type="ChEBI" id="CHEBI:18420"/>
        <note>catalytic</note>
    </ligand>
</feature>
<dbReference type="InterPro" id="IPR012340">
    <property type="entry name" value="NA-bd_OB-fold"/>
</dbReference>
<evidence type="ECO:0000256" key="4">
    <source>
        <dbReference type="ARBA" id="ARBA00022519"/>
    </source>
</evidence>
<comment type="cofactor">
    <cofactor evidence="15">
        <name>Zn(2+)</name>
        <dbReference type="ChEBI" id="CHEBI:29105"/>
    </cofactor>
    <text evidence="15">Binds 2 Zn(2+) ions per homotetramer.</text>
</comment>
<dbReference type="InterPro" id="IPR028878">
    <property type="entry name" value="RNase_E"/>
</dbReference>
<feature type="compositionally biased region" description="Low complexity" evidence="16">
    <location>
        <begin position="774"/>
        <end position="814"/>
    </location>
</feature>
<evidence type="ECO:0000256" key="8">
    <source>
        <dbReference type="ARBA" id="ARBA00022723"/>
    </source>
</evidence>
<feature type="compositionally biased region" description="Basic residues" evidence="16">
    <location>
        <begin position="693"/>
        <end position="705"/>
    </location>
</feature>
<feature type="region of interest" description="Disordered" evidence="16">
    <location>
        <begin position="572"/>
        <end position="938"/>
    </location>
</feature>
<feature type="compositionally biased region" description="Basic and acidic residues" evidence="16">
    <location>
        <begin position="921"/>
        <end position="938"/>
    </location>
</feature>
<keyword evidence="12 15" id="KW-0460">Magnesium</keyword>
<organism evidence="18 19">
    <name type="scientific">Thioalkalivibrio sulfidiphilus (strain HL-EbGR7)</name>
    <dbReference type="NCBI Taxonomy" id="396588"/>
    <lineage>
        <taxon>Bacteria</taxon>
        <taxon>Pseudomonadati</taxon>
        <taxon>Pseudomonadota</taxon>
        <taxon>Gammaproteobacteria</taxon>
        <taxon>Chromatiales</taxon>
        <taxon>Ectothiorhodospiraceae</taxon>
        <taxon>Thioalkalivibrio</taxon>
    </lineage>
</organism>
<keyword evidence="15" id="KW-0820">tRNA-binding</keyword>
<dbReference type="OrthoDB" id="9804278at2"/>
<comment type="cofactor">
    <cofactor evidence="15">
        <name>Mg(2+)</name>
        <dbReference type="ChEBI" id="CHEBI:18420"/>
    </cofactor>
    <text evidence="15">Binds 1 Mg(2+) ion per subunit.</text>
</comment>
<comment type="catalytic activity">
    <reaction evidence="15">
        <text>Endonucleolytic cleavage of single-stranded RNA in A- and U-rich regions.</text>
        <dbReference type="EC" id="3.1.26.12"/>
    </reaction>
</comment>
<comment type="similarity">
    <text evidence="1">Belongs to the RNase E/G family. RNase G subfamily.</text>
</comment>
<comment type="function">
    <text evidence="15">Endoribonuclease that plays a central role in RNA processing and decay. Required for the maturation of 5S and 16S rRNAs and the majority of tRNAs. Also involved in the degradation of most mRNAs.</text>
</comment>
<comment type="similarity">
    <text evidence="15">Belongs to the RNase E/G family. RNase E subfamily.</text>
</comment>
<dbReference type="PROSITE" id="PS50126">
    <property type="entry name" value="S1"/>
    <property type="match status" value="1"/>
</dbReference>
<evidence type="ECO:0000313" key="19">
    <source>
        <dbReference type="Proteomes" id="UP000002383"/>
    </source>
</evidence>
<evidence type="ECO:0000256" key="14">
    <source>
        <dbReference type="ARBA" id="ARBA00023136"/>
    </source>
</evidence>
<dbReference type="AlphaFoldDB" id="B8GR18"/>
<dbReference type="KEGG" id="tgr:Tgr7_1353"/>
<dbReference type="HOGENOM" id="CLU_003468_0_0_6"/>
<dbReference type="GO" id="GO:0019843">
    <property type="term" value="F:rRNA binding"/>
    <property type="evidence" value="ECO:0007669"/>
    <property type="project" value="UniProtKB-KW"/>
</dbReference>
<dbReference type="CDD" id="cd04453">
    <property type="entry name" value="S1_RNase_E"/>
    <property type="match status" value="1"/>
</dbReference>
<dbReference type="SMART" id="SM00316">
    <property type="entry name" value="S1"/>
    <property type="match status" value="1"/>
</dbReference>
<evidence type="ECO:0000256" key="9">
    <source>
        <dbReference type="ARBA" id="ARBA00022730"/>
    </source>
</evidence>
<dbReference type="GO" id="GO:0000049">
    <property type="term" value="F:tRNA binding"/>
    <property type="evidence" value="ECO:0007669"/>
    <property type="project" value="UniProtKB-KW"/>
</dbReference>
<dbReference type="SUPFAM" id="SSF50249">
    <property type="entry name" value="Nucleic acid-binding proteins"/>
    <property type="match status" value="1"/>
</dbReference>
<keyword evidence="19" id="KW-1185">Reference proteome</keyword>
<dbReference type="Pfam" id="PF20833">
    <property type="entry name" value="RNase_E_G_Thio"/>
    <property type="match status" value="1"/>
</dbReference>
<dbReference type="PANTHER" id="PTHR30001:SF1">
    <property type="entry name" value="RIBONUCLEASE E_G-LIKE PROTEIN, CHLOROPLASTIC"/>
    <property type="match status" value="1"/>
</dbReference>
<keyword evidence="10 15" id="KW-0255">Endonuclease</keyword>
<reference evidence="18 19" key="1">
    <citation type="journal article" date="2011" name="Stand. Genomic Sci.">
        <title>Complete genome sequence of 'Thioalkalivibrio sulfidophilus' HL-EbGr7.</title>
        <authorList>
            <person name="Muyzer G."/>
            <person name="Sorokin D.Y."/>
            <person name="Mavromatis K."/>
            <person name="Lapidus A."/>
            <person name="Clum A."/>
            <person name="Ivanova N."/>
            <person name="Pati A."/>
            <person name="d'Haeseleer P."/>
            <person name="Woyke T."/>
            <person name="Kyrpides N.C."/>
        </authorList>
    </citation>
    <scope>NUCLEOTIDE SEQUENCE [LARGE SCALE GENOMIC DNA]</scope>
    <source>
        <strain evidence="18 19">HL-EbGR7</strain>
    </source>
</reference>
<feature type="compositionally biased region" description="Pro residues" evidence="16">
    <location>
        <begin position="847"/>
        <end position="858"/>
    </location>
</feature>
<evidence type="ECO:0000259" key="17">
    <source>
        <dbReference type="PROSITE" id="PS50126"/>
    </source>
</evidence>
<keyword evidence="11 15" id="KW-0378">Hydrolase</keyword>
<dbReference type="Proteomes" id="UP000002383">
    <property type="component" value="Chromosome"/>
</dbReference>
<evidence type="ECO:0000256" key="7">
    <source>
        <dbReference type="ARBA" id="ARBA00022722"/>
    </source>
</evidence>
<accession>B8GR18</accession>
<feature type="binding site" evidence="15">
    <location>
        <position position="303"/>
    </location>
    <ligand>
        <name>Mg(2+)</name>
        <dbReference type="ChEBI" id="CHEBI:18420"/>
        <note>catalytic</note>
    </ligand>
</feature>
<dbReference type="GO" id="GO:0008033">
    <property type="term" value="P:tRNA processing"/>
    <property type="evidence" value="ECO:0007669"/>
    <property type="project" value="UniProtKB-UniRule"/>
</dbReference>
<dbReference type="GO" id="GO:0000287">
    <property type="term" value="F:magnesium ion binding"/>
    <property type="evidence" value="ECO:0007669"/>
    <property type="project" value="UniProtKB-UniRule"/>
</dbReference>
<dbReference type="EC" id="3.1.26.12" evidence="15"/>
<evidence type="ECO:0000256" key="16">
    <source>
        <dbReference type="SAM" id="MobiDB-lite"/>
    </source>
</evidence>
<dbReference type="InterPro" id="IPR003029">
    <property type="entry name" value="S1_domain"/>
</dbReference>
<keyword evidence="8 15" id="KW-0479">Metal-binding</keyword>
<sequence length="938" mass="100892">MKRILINATQPEELRVAMVDGQKLYDLDIEVPSREQKKANVYKAVVTRVEPSLEAAFVNYGAERHGFLPLKEIARSFLPGAGDEDSPQGSIKDLVKEGMELIVQVEKEERGNKGAALTTFVSLAGRYLVLMPNNPRAGGVSRRIEGEDRSEIREALSQLEVPQGMGLIARTAGVGRGVEELQWDLEYLKTLWAAITEAAEKRKGPFLIYQESNVIIRALRDHLRNDIAEIIVDVPAVYQQAQEFMQQVMPNNLRKLKLYEEHVPLFNRYQIESQIEAAFQREVSLPSGGAIVIDHTEALISIDVNSARATKGSDIEETALNTNLEAADEIARQLRLRDLGGLIVIDFIDMGPAKNQREVENRLRDALEMDRARVQVGRISRFGLLEMSRQRLRPSLGESSQIVCPRCSGHGHIRSVESLALSVLRLIEEEAMKDKTGRVLAQLPVDVATFLLNEKRDAVNGIERRHDVMVTLVPTPDMVTPHFNVRRIRMDEMPEELRGKSSYQMLPEEELPEPITVRPVSAPVERAAVQTIRPATPAPVSPEPVEAPARAQVPVAQPGFFARIWSSLFAGAPRSEAETEIEESKSRARRSSTGRGGRDARDSEAERGGRGRRRSSTRDRRREDAGEGRPRPSQDKPAQERPAPEKPAAEKAPAAEKPAIEKPAREKPVREASQTADSNAERPETGGEGGGRSRGRRGGRRRRRGGGGGERGADQQRQGDEGGNGGESRGAAPSGESGQGGERKPAERPRSESDKPQASERGESRAPARESRPAAEQPAAPSGSTSQSPSQPVSQPQTQSTGQGTGQAATQPSGEAGPKPAPRSEAPSPAPAARPPAAAPSGQIAPGPAPAPAAPKPVAPAASSPSREAPPSDQARPAMAQGGGESGSRPPAPPAQAPAPSAVPPAPASAPVSAPTSTDKAAPRESGASEKPKEQTPG</sequence>
<feature type="binding site" evidence="15">
    <location>
        <position position="404"/>
    </location>
    <ligand>
        <name>Zn(2+)</name>
        <dbReference type="ChEBI" id="CHEBI:29105"/>
        <note>ligand shared between dimeric partners</note>
    </ligand>
</feature>
<evidence type="ECO:0000256" key="2">
    <source>
        <dbReference type="ARBA" id="ARBA00022475"/>
    </source>
</evidence>
<keyword evidence="15" id="KW-0862">Zinc</keyword>
<evidence type="ECO:0000256" key="11">
    <source>
        <dbReference type="ARBA" id="ARBA00022801"/>
    </source>
</evidence>
<evidence type="ECO:0000256" key="15">
    <source>
        <dbReference type="HAMAP-Rule" id="MF_00970"/>
    </source>
</evidence>
<keyword evidence="3 15" id="KW-0963">Cytoplasm</keyword>
<keyword evidence="6 15" id="KW-0819">tRNA processing</keyword>
<dbReference type="InterPro" id="IPR048583">
    <property type="entry name" value="RNase_E_G_thioredoxin-like"/>
</dbReference>
<dbReference type="GO" id="GO:0006402">
    <property type="term" value="P:mRNA catabolic process"/>
    <property type="evidence" value="ECO:0007669"/>
    <property type="project" value="UniProtKB-UniRule"/>
</dbReference>
<feature type="compositionally biased region" description="Pro residues" evidence="16">
    <location>
        <begin position="890"/>
        <end position="908"/>
    </location>
</feature>
<feature type="compositionally biased region" description="Pro residues" evidence="16">
    <location>
        <begin position="828"/>
        <end position="838"/>
    </location>
</feature>
<feature type="region of interest" description="Required for zinc-mediated homotetramerization and catalytic activity" evidence="15">
    <location>
        <begin position="404"/>
        <end position="407"/>
    </location>
</feature>
<evidence type="ECO:0000256" key="6">
    <source>
        <dbReference type="ARBA" id="ARBA00022694"/>
    </source>
</evidence>
<proteinExistence type="inferred from homology"/>
<dbReference type="Gene3D" id="3.40.1260.20">
    <property type="entry name" value="Ribonuclease E, catalytic domain"/>
    <property type="match status" value="1"/>
</dbReference>
<evidence type="ECO:0000256" key="12">
    <source>
        <dbReference type="ARBA" id="ARBA00022842"/>
    </source>
</evidence>
<keyword evidence="7 15" id="KW-0540">Nuclease</keyword>
<dbReference type="GO" id="GO:0008270">
    <property type="term" value="F:zinc ion binding"/>
    <property type="evidence" value="ECO:0007669"/>
    <property type="project" value="UniProtKB-UniRule"/>
</dbReference>
<dbReference type="GO" id="GO:0005737">
    <property type="term" value="C:cytoplasm"/>
    <property type="evidence" value="ECO:0007669"/>
    <property type="project" value="UniProtKB-SubCell"/>
</dbReference>
<evidence type="ECO:0000313" key="18">
    <source>
        <dbReference type="EMBL" id="ACL72438.1"/>
    </source>
</evidence>
<dbReference type="PANTHER" id="PTHR30001">
    <property type="entry name" value="RIBONUCLEASE"/>
    <property type="match status" value="1"/>
</dbReference>
<dbReference type="GO" id="GO:0009898">
    <property type="term" value="C:cytoplasmic side of plasma membrane"/>
    <property type="evidence" value="ECO:0007669"/>
    <property type="project" value="UniProtKB-UniRule"/>
</dbReference>
<evidence type="ECO:0000256" key="5">
    <source>
        <dbReference type="ARBA" id="ARBA00022552"/>
    </source>
</evidence>
<dbReference type="NCBIfam" id="TIGR00757">
    <property type="entry name" value="RNaseEG"/>
    <property type="match status" value="1"/>
</dbReference>
<keyword evidence="5 15" id="KW-0698">rRNA processing</keyword>
<comment type="subcellular location">
    <subcellularLocation>
        <location evidence="15">Cytoplasm</location>
    </subcellularLocation>
    <subcellularLocation>
        <location evidence="15">Cell inner membrane</location>
        <topology evidence="15">Peripheral membrane protein</topology>
        <orientation evidence="15">Cytoplasmic side</orientation>
    </subcellularLocation>
</comment>
<feature type="compositionally biased region" description="Low complexity" evidence="16">
    <location>
        <begin position="859"/>
        <end position="872"/>
    </location>
</feature>
<evidence type="ECO:0000256" key="3">
    <source>
        <dbReference type="ARBA" id="ARBA00022490"/>
    </source>
</evidence>
<dbReference type="HAMAP" id="MF_00970">
    <property type="entry name" value="RNase_E"/>
    <property type="match status" value="1"/>
</dbReference>
<dbReference type="Gene3D" id="2.40.50.140">
    <property type="entry name" value="Nucleic acid-binding proteins"/>
    <property type="match status" value="1"/>
</dbReference>
<keyword evidence="4 15" id="KW-0997">Cell inner membrane</keyword>
<dbReference type="InterPro" id="IPR019307">
    <property type="entry name" value="RNA-bd_AU-1/RNase_E/G"/>
</dbReference>
<keyword evidence="2 15" id="KW-1003">Cell membrane</keyword>
<dbReference type="GO" id="GO:0006364">
    <property type="term" value="P:rRNA processing"/>
    <property type="evidence" value="ECO:0007669"/>
    <property type="project" value="UniProtKB-UniRule"/>
</dbReference>
<feature type="binding site" evidence="15">
    <location>
        <position position="407"/>
    </location>
    <ligand>
        <name>Zn(2+)</name>
        <dbReference type="ChEBI" id="CHEBI:29105"/>
        <note>ligand shared between dimeric partners</note>
    </ligand>
</feature>
<keyword evidence="9 15" id="KW-0699">rRNA-binding</keyword>
<feature type="compositionally biased region" description="Basic and acidic residues" evidence="16">
    <location>
        <begin position="741"/>
        <end position="773"/>
    </location>
</feature>
<keyword evidence="13 15" id="KW-0694">RNA-binding</keyword>
<gene>
    <name evidence="15" type="primary">rne</name>
    <name evidence="18" type="ordered locus">Tgr7_1353</name>
</gene>
<dbReference type="InterPro" id="IPR004659">
    <property type="entry name" value="RNase_E/G"/>
</dbReference>
<feature type="compositionally biased region" description="Basic and acidic residues" evidence="16">
    <location>
        <begin position="596"/>
        <end position="609"/>
    </location>
</feature>
<comment type="subunit">
    <text evidence="15">Component of the RNA degradosome, which is a multiprotein complex involved in RNA processing and mRNA degradation. Within the RNA degradosome, RNase E assembles into a homotetramer formed by a dimer of dimers.</text>
</comment>
<feature type="compositionally biased region" description="Basic and acidic residues" evidence="16">
    <location>
        <begin position="616"/>
        <end position="649"/>
    </location>
</feature>
<dbReference type="Pfam" id="PF10150">
    <property type="entry name" value="RNase_E_G"/>
    <property type="match status" value="1"/>
</dbReference>
<dbReference type="STRING" id="396588.Tgr7_1353"/>
<dbReference type="eggNOG" id="COG1530">
    <property type="taxonomic scope" value="Bacteria"/>
</dbReference>
<dbReference type="GO" id="GO:0008995">
    <property type="term" value="F:ribonuclease E activity"/>
    <property type="evidence" value="ECO:0007669"/>
    <property type="project" value="UniProtKB-EC"/>
</dbReference>
<dbReference type="EMBL" id="CP001339">
    <property type="protein sequence ID" value="ACL72438.1"/>
    <property type="molecule type" value="Genomic_DNA"/>
</dbReference>
<protein>
    <recommendedName>
        <fullName evidence="15">Ribonuclease E</fullName>
        <shortName evidence="15">RNase E</shortName>
        <ecNumber evidence="15">3.1.26.12</ecNumber>
    </recommendedName>
</protein>
<name>B8GR18_THISH</name>
<keyword evidence="14 15" id="KW-0472">Membrane</keyword>
<evidence type="ECO:0000256" key="1">
    <source>
        <dbReference type="ARBA" id="ARBA00005663"/>
    </source>
</evidence>
<evidence type="ECO:0000256" key="13">
    <source>
        <dbReference type="ARBA" id="ARBA00022884"/>
    </source>
</evidence>
<dbReference type="Pfam" id="PF00575">
    <property type="entry name" value="S1"/>
    <property type="match status" value="1"/>
</dbReference>
<feature type="compositionally biased region" description="Basic and acidic residues" evidence="16">
    <location>
        <begin position="711"/>
        <end position="720"/>
    </location>
</feature>
<evidence type="ECO:0000256" key="10">
    <source>
        <dbReference type="ARBA" id="ARBA00022759"/>
    </source>
</evidence>